<dbReference type="SUPFAM" id="SSF52172">
    <property type="entry name" value="CheY-like"/>
    <property type="match status" value="1"/>
</dbReference>
<dbReference type="SMART" id="SM00448">
    <property type="entry name" value="REC"/>
    <property type="match status" value="1"/>
</dbReference>
<evidence type="ECO:0000313" key="9">
    <source>
        <dbReference type="EMBL" id="SKA79722.1"/>
    </source>
</evidence>
<dbReference type="GO" id="GO:0005524">
    <property type="term" value="F:ATP binding"/>
    <property type="evidence" value="ECO:0007669"/>
    <property type="project" value="UniProtKB-KW"/>
</dbReference>
<dbReference type="PROSITE" id="PS50110">
    <property type="entry name" value="RESPONSE_REGULATORY"/>
    <property type="match status" value="1"/>
</dbReference>
<dbReference type="InterPro" id="IPR025943">
    <property type="entry name" value="Sigma_54_int_dom_ATP-bd_2"/>
</dbReference>
<organism evidence="9 10">
    <name type="scientific">Desulfobaculum bizertense DSM 18034</name>
    <dbReference type="NCBI Taxonomy" id="1121442"/>
    <lineage>
        <taxon>Bacteria</taxon>
        <taxon>Pseudomonadati</taxon>
        <taxon>Thermodesulfobacteriota</taxon>
        <taxon>Desulfovibrionia</taxon>
        <taxon>Desulfovibrionales</taxon>
        <taxon>Desulfovibrionaceae</taxon>
        <taxon>Desulfobaculum</taxon>
    </lineage>
</organism>
<keyword evidence="1" id="KW-0547">Nucleotide-binding</keyword>
<dbReference type="Pfam" id="PF00158">
    <property type="entry name" value="Sigma54_activat"/>
    <property type="match status" value="1"/>
</dbReference>
<dbReference type="InterPro" id="IPR003593">
    <property type="entry name" value="AAA+_ATPase"/>
</dbReference>
<dbReference type="PROSITE" id="PS00675">
    <property type="entry name" value="SIGMA54_INTERACT_1"/>
    <property type="match status" value="1"/>
</dbReference>
<dbReference type="InterPro" id="IPR001789">
    <property type="entry name" value="Sig_transdc_resp-reg_receiver"/>
</dbReference>
<dbReference type="Proteomes" id="UP000189733">
    <property type="component" value="Unassembled WGS sequence"/>
</dbReference>
<keyword evidence="5" id="KW-0804">Transcription</keyword>
<evidence type="ECO:0000259" key="8">
    <source>
        <dbReference type="PROSITE" id="PS50110"/>
    </source>
</evidence>
<keyword evidence="10" id="KW-1185">Reference proteome</keyword>
<dbReference type="InterPro" id="IPR058031">
    <property type="entry name" value="AAA_lid_NorR"/>
</dbReference>
<sequence>MTEKHTSRTESILIVDDQEDFAHGLARLLQRNYPQATLHCASEGKDALEILEREAVDLLFSDMRMPGMSGLELLQKALQISPELSVIMLTGYGTIESAVEALKSGAYDFLTKPVDPSTLFRATQKGLERARLLGENSRLKRLMAQNELGSTLIGESAGMLRLRDAIAAVAASDYTVLITGESGTGKELVARAIRNASARAEKDFLQINCPAIPSQLLESELFGHVKGAFTGADRSHKGLFVAADGGTLLLDEIGDIPMDIQTKLLRVLQEQEVRPVGSSQSVKVDVRILASTNQNLEEKMREGKFREDLFYRLNVLSIHIPTLDRRTDDIPILAHHFLTQSCTEMKLPPKEIRPEVLAYLASRNWPGNVRELQNIMRRLAVFSQGDVIDMPLVRLAETQTSTSAEHDELPLYKDAKNRLIDDFTRTYVTELLKKTDGNVSEAARLSGLERVSLQKILRRLSIDASPFRHKHS</sequence>
<evidence type="ECO:0000256" key="4">
    <source>
        <dbReference type="ARBA" id="ARBA00023125"/>
    </source>
</evidence>
<dbReference type="PANTHER" id="PTHR32071:SF117">
    <property type="entry name" value="PTS-DEPENDENT DIHYDROXYACETONE KINASE OPERON REGULATORY PROTEIN-RELATED"/>
    <property type="match status" value="1"/>
</dbReference>
<dbReference type="FunFam" id="3.40.50.300:FF:000006">
    <property type="entry name" value="DNA-binding transcriptional regulator NtrC"/>
    <property type="match status" value="1"/>
</dbReference>
<dbReference type="InterPro" id="IPR009057">
    <property type="entry name" value="Homeodomain-like_sf"/>
</dbReference>
<evidence type="ECO:0000256" key="1">
    <source>
        <dbReference type="ARBA" id="ARBA00022741"/>
    </source>
</evidence>
<dbReference type="PANTHER" id="PTHR32071">
    <property type="entry name" value="TRANSCRIPTIONAL REGULATORY PROTEIN"/>
    <property type="match status" value="1"/>
</dbReference>
<dbReference type="AlphaFoldDB" id="A0A1T4WQR7"/>
<dbReference type="InterPro" id="IPR025662">
    <property type="entry name" value="Sigma_54_int_dom_ATP-bd_1"/>
</dbReference>
<dbReference type="InterPro" id="IPR002078">
    <property type="entry name" value="Sigma_54_int"/>
</dbReference>
<dbReference type="OrthoDB" id="9763792at2"/>
<evidence type="ECO:0000259" key="7">
    <source>
        <dbReference type="PROSITE" id="PS50045"/>
    </source>
</evidence>
<gene>
    <name evidence="9" type="ORF">SAMN02745702_02566</name>
</gene>
<feature type="domain" description="Sigma-54 factor interaction" evidence="7">
    <location>
        <begin position="152"/>
        <end position="381"/>
    </location>
</feature>
<keyword evidence="3" id="KW-0805">Transcription regulation</keyword>
<dbReference type="PROSITE" id="PS50045">
    <property type="entry name" value="SIGMA54_INTERACT_4"/>
    <property type="match status" value="1"/>
</dbReference>
<dbReference type="Gene3D" id="1.10.10.60">
    <property type="entry name" value="Homeodomain-like"/>
    <property type="match status" value="1"/>
</dbReference>
<dbReference type="PROSITE" id="PS00676">
    <property type="entry name" value="SIGMA54_INTERACT_2"/>
    <property type="match status" value="1"/>
</dbReference>
<evidence type="ECO:0000256" key="6">
    <source>
        <dbReference type="PROSITE-ProRule" id="PRU00169"/>
    </source>
</evidence>
<dbReference type="RefSeq" id="WP_078685839.1">
    <property type="nucleotide sequence ID" value="NZ_FUYA01000010.1"/>
</dbReference>
<keyword evidence="6" id="KW-0597">Phosphoprotein</keyword>
<dbReference type="PRINTS" id="PR01590">
    <property type="entry name" value="HTHFIS"/>
</dbReference>
<feature type="modified residue" description="4-aspartylphosphate" evidence="6">
    <location>
        <position position="62"/>
    </location>
</feature>
<evidence type="ECO:0000256" key="5">
    <source>
        <dbReference type="ARBA" id="ARBA00023163"/>
    </source>
</evidence>
<evidence type="ECO:0000256" key="3">
    <source>
        <dbReference type="ARBA" id="ARBA00023015"/>
    </source>
</evidence>
<dbReference type="Gene3D" id="3.40.50.2300">
    <property type="match status" value="1"/>
</dbReference>
<dbReference type="Pfam" id="PF02954">
    <property type="entry name" value="HTH_8"/>
    <property type="match status" value="1"/>
</dbReference>
<dbReference type="InterPro" id="IPR025944">
    <property type="entry name" value="Sigma_54_int_dom_CS"/>
</dbReference>
<feature type="domain" description="Response regulatory" evidence="8">
    <location>
        <begin position="11"/>
        <end position="127"/>
    </location>
</feature>
<evidence type="ECO:0000256" key="2">
    <source>
        <dbReference type="ARBA" id="ARBA00022840"/>
    </source>
</evidence>
<protein>
    <submittedName>
        <fullName evidence="9">Regulatory protein, Fis family</fullName>
    </submittedName>
</protein>
<dbReference type="InterPro" id="IPR027417">
    <property type="entry name" value="P-loop_NTPase"/>
</dbReference>
<dbReference type="GO" id="GO:0043565">
    <property type="term" value="F:sequence-specific DNA binding"/>
    <property type="evidence" value="ECO:0007669"/>
    <property type="project" value="InterPro"/>
</dbReference>
<dbReference type="Gene3D" id="1.10.8.60">
    <property type="match status" value="1"/>
</dbReference>
<dbReference type="SUPFAM" id="SSF46689">
    <property type="entry name" value="Homeodomain-like"/>
    <property type="match status" value="1"/>
</dbReference>
<keyword evidence="4" id="KW-0238">DNA-binding</keyword>
<dbReference type="Pfam" id="PF00072">
    <property type="entry name" value="Response_reg"/>
    <property type="match status" value="1"/>
</dbReference>
<proteinExistence type="predicted"/>
<reference evidence="9 10" key="1">
    <citation type="submission" date="2017-02" db="EMBL/GenBank/DDBJ databases">
        <authorList>
            <person name="Peterson S.W."/>
        </authorList>
    </citation>
    <scope>NUCLEOTIDE SEQUENCE [LARGE SCALE GENOMIC DNA]</scope>
    <source>
        <strain evidence="9 10">DSM 18034</strain>
    </source>
</reference>
<keyword evidence="2" id="KW-0067">ATP-binding</keyword>
<dbReference type="InterPro" id="IPR011006">
    <property type="entry name" value="CheY-like_superfamily"/>
</dbReference>
<dbReference type="InterPro" id="IPR002197">
    <property type="entry name" value="HTH_Fis"/>
</dbReference>
<dbReference type="Gene3D" id="3.40.50.300">
    <property type="entry name" value="P-loop containing nucleotide triphosphate hydrolases"/>
    <property type="match status" value="1"/>
</dbReference>
<dbReference type="CDD" id="cd00009">
    <property type="entry name" value="AAA"/>
    <property type="match status" value="1"/>
</dbReference>
<name>A0A1T4WQR7_9BACT</name>
<dbReference type="Pfam" id="PF25601">
    <property type="entry name" value="AAA_lid_14"/>
    <property type="match status" value="1"/>
</dbReference>
<dbReference type="GO" id="GO:0006355">
    <property type="term" value="P:regulation of DNA-templated transcription"/>
    <property type="evidence" value="ECO:0007669"/>
    <property type="project" value="InterPro"/>
</dbReference>
<evidence type="ECO:0000313" key="10">
    <source>
        <dbReference type="Proteomes" id="UP000189733"/>
    </source>
</evidence>
<dbReference type="STRING" id="1121442.SAMN02745702_02566"/>
<dbReference type="EMBL" id="FUYA01000010">
    <property type="protein sequence ID" value="SKA79722.1"/>
    <property type="molecule type" value="Genomic_DNA"/>
</dbReference>
<dbReference type="GO" id="GO:0000160">
    <property type="term" value="P:phosphorelay signal transduction system"/>
    <property type="evidence" value="ECO:0007669"/>
    <property type="project" value="InterPro"/>
</dbReference>
<dbReference type="PROSITE" id="PS00688">
    <property type="entry name" value="SIGMA54_INTERACT_3"/>
    <property type="match status" value="1"/>
</dbReference>
<dbReference type="SUPFAM" id="SSF52540">
    <property type="entry name" value="P-loop containing nucleoside triphosphate hydrolases"/>
    <property type="match status" value="1"/>
</dbReference>
<accession>A0A1T4WQR7</accession>
<dbReference type="SMART" id="SM00382">
    <property type="entry name" value="AAA"/>
    <property type="match status" value="1"/>
</dbReference>